<name>A0A1I8Q568_STOCA</name>
<dbReference type="OrthoDB" id="25391at2759"/>
<dbReference type="STRING" id="35570.A0A1I8Q568"/>
<keyword evidence="4" id="KW-1185">Reference proteome</keyword>
<evidence type="ECO:0000256" key="1">
    <source>
        <dbReference type="SAM" id="Coils"/>
    </source>
</evidence>
<feature type="coiled-coil region" evidence="1">
    <location>
        <begin position="810"/>
        <end position="926"/>
    </location>
</feature>
<sequence>MNTPGMSLFKGSESLKINSTLERLEEEEDLEDQRRRQAELGDILENGFDDLDDDEGTIDSTTNFPSDLATDGGLEHHQQHDILPLPSHPYGQNIFTQKPLATPVDHSSCEAEIHNLKMALESRTHELDHTQSLLKEEYKTRNDLEKKLSIAEAELDRSLSQRNNTHELLVESKEKCSNLESAIEKLKAEKKHVETENNNLIAKLDTAQMLLADAQRKYDMVERDMNKNSQRNFEMKQKHMEDLHRAQMEVLQQQLQQTNNKLDKKSSELESLTMRYESLQRNHELMLCDKASKINDLSQALDQAQKRCDDLFSRPDYFQENVRLQKLVASLQDQIKGMEKTISSLTERLEVTTAELDLMDSVLHQHNMEDTPRRLSQTQGKVVGSTPLNPIDRVGNLKDELYRALANVKAKREEVRRLQQTLEEKQNEIRTLKQDENKALVQISTLREENVRSENKLKVLQEEYESMKNSKDQRQEDNQMQELKSELEELRLQMDIVKQKNTSLEQEKQSQESERKKLDFQIKNLEIDLEELKQEHESLKLNHEQQQKENQELRQRHTADDVRLDLEKHKFLLKDAQAECDRLKNLYVEISNSKEAMSYEMDKLLKSDQAKELQMAKEKIAHLQRSLQLSEVKTSELAKMLETEKLCHDRELAMLREKFEKEKLESSTKAAKEAANECTKCLEYVAELTKFEIQNLKLTNVNAVSKKEIDELKEELKTSKDHISELNQQLKLSGQQEQIIRELKTKAAQFEEYIKSHSSSSEISQNSSSRSNKQLSDKSVITSPELERNETRKIEARIRDEMAKIFAVELKKFQLKLQESQEQSLCLQREYQHLNVELQQRQLEVEQLKQAILLERESMEEILKQKDEDHRDAVKKQNVTLQRSRDELQLREQKIKDLTNELNERQQQIEAERQSMKAVMKQWEEQRKSLDAVEMEWKQKFVDLQKSHEVSMASWQSKYNSAKRTAANYKRYSEDKEAHMLKEYDRLKFEYDASLAKIEVRMKENYEKKSKELLQTLSDRNASNHSNKENKVSNK</sequence>
<evidence type="ECO:0000313" key="3">
    <source>
        <dbReference type="EnsemblMetazoa" id="SCAU013986-PA"/>
    </source>
</evidence>
<feature type="compositionally biased region" description="Polar residues" evidence="2">
    <location>
        <begin position="1016"/>
        <end position="1025"/>
    </location>
</feature>
<feature type="compositionally biased region" description="Acidic residues" evidence="2">
    <location>
        <begin position="47"/>
        <end position="57"/>
    </location>
</feature>
<feature type="compositionally biased region" description="Basic and acidic residues" evidence="2">
    <location>
        <begin position="1026"/>
        <end position="1035"/>
    </location>
</feature>
<dbReference type="KEGG" id="scac:106096389"/>
<dbReference type="VEuPathDB" id="VectorBase:SCAU013986"/>
<feature type="region of interest" description="Disordered" evidence="2">
    <location>
        <begin position="1016"/>
        <end position="1035"/>
    </location>
</feature>
<evidence type="ECO:0000256" key="2">
    <source>
        <dbReference type="SAM" id="MobiDB-lite"/>
    </source>
</evidence>
<proteinExistence type="predicted"/>
<protein>
    <submittedName>
        <fullName evidence="3">Uncharacterized protein</fullName>
    </submittedName>
</protein>
<dbReference type="Proteomes" id="UP000095300">
    <property type="component" value="Unassembled WGS sequence"/>
</dbReference>
<feature type="compositionally biased region" description="Low complexity" evidence="2">
    <location>
        <begin position="758"/>
        <end position="779"/>
    </location>
</feature>
<feature type="region of interest" description="Disordered" evidence="2">
    <location>
        <begin position="758"/>
        <end position="787"/>
    </location>
</feature>
<keyword evidence="1" id="KW-0175">Coiled coil</keyword>
<feature type="coiled-coil region" evidence="1">
    <location>
        <begin position="695"/>
        <end position="729"/>
    </location>
</feature>
<feature type="region of interest" description="Disordered" evidence="2">
    <location>
        <begin position="1"/>
        <end position="90"/>
    </location>
</feature>
<feature type="coiled-coil region" evidence="1">
    <location>
        <begin position="134"/>
        <end position="355"/>
    </location>
</feature>
<organism evidence="3 4">
    <name type="scientific">Stomoxys calcitrans</name>
    <name type="common">Stable fly</name>
    <name type="synonym">Conops calcitrans</name>
    <dbReference type="NCBI Taxonomy" id="35570"/>
    <lineage>
        <taxon>Eukaryota</taxon>
        <taxon>Metazoa</taxon>
        <taxon>Ecdysozoa</taxon>
        <taxon>Arthropoda</taxon>
        <taxon>Hexapoda</taxon>
        <taxon>Insecta</taxon>
        <taxon>Pterygota</taxon>
        <taxon>Neoptera</taxon>
        <taxon>Endopterygota</taxon>
        <taxon>Diptera</taxon>
        <taxon>Brachycera</taxon>
        <taxon>Muscomorpha</taxon>
        <taxon>Muscoidea</taxon>
        <taxon>Muscidae</taxon>
        <taxon>Stomoxys</taxon>
    </lineage>
</organism>
<dbReference type="EnsemblMetazoa" id="SCAU013986-RA">
    <property type="protein sequence ID" value="SCAU013986-PA"/>
    <property type="gene ID" value="SCAU013986"/>
</dbReference>
<gene>
    <name evidence="3" type="primary">106096389</name>
</gene>
<reference evidence="3" key="1">
    <citation type="submission" date="2020-05" db="UniProtKB">
        <authorList>
            <consortium name="EnsemblMetazoa"/>
        </authorList>
    </citation>
    <scope>IDENTIFICATION</scope>
    <source>
        <strain evidence="3">USDA</strain>
    </source>
</reference>
<feature type="coiled-coil region" evidence="1">
    <location>
        <begin position="398"/>
        <end position="633"/>
    </location>
</feature>
<evidence type="ECO:0000313" key="4">
    <source>
        <dbReference type="Proteomes" id="UP000095300"/>
    </source>
</evidence>
<accession>A0A1I8Q568</accession>
<dbReference type="AlphaFoldDB" id="A0A1I8Q568"/>